<evidence type="ECO:0008006" key="3">
    <source>
        <dbReference type="Google" id="ProtNLM"/>
    </source>
</evidence>
<dbReference type="AlphaFoldDB" id="A0A6C0GD41"/>
<name>A0A6C0GD41_9BACT</name>
<organism evidence="1 2">
    <name type="scientific">Rhodocytophaga rosea</name>
    <dbReference type="NCBI Taxonomy" id="2704465"/>
    <lineage>
        <taxon>Bacteria</taxon>
        <taxon>Pseudomonadati</taxon>
        <taxon>Bacteroidota</taxon>
        <taxon>Cytophagia</taxon>
        <taxon>Cytophagales</taxon>
        <taxon>Rhodocytophagaceae</taxon>
        <taxon>Rhodocytophaga</taxon>
    </lineage>
</organism>
<evidence type="ECO:0000313" key="2">
    <source>
        <dbReference type="Proteomes" id="UP000480178"/>
    </source>
</evidence>
<dbReference type="RefSeq" id="WP_162441960.1">
    <property type="nucleotide sequence ID" value="NZ_CP048222.1"/>
</dbReference>
<dbReference type="KEGG" id="rhoz:GXP67_03985"/>
<accession>A0A6C0GD41</accession>
<dbReference type="InterPro" id="IPR011990">
    <property type="entry name" value="TPR-like_helical_dom_sf"/>
</dbReference>
<dbReference type="PANTHER" id="PTHR45588:SF1">
    <property type="entry name" value="WW DOMAIN-CONTAINING PROTEIN"/>
    <property type="match status" value="1"/>
</dbReference>
<dbReference type="SUPFAM" id="SSF48452">
    <property type="entry name" value="TPR-like"/>
    <property type="match status" value="2"/>
</dbReference>
<protein>
    <recommendedName>
        <fullName evidence="3">Tetratricopeptide repeat protein</fullName>
    </recommendedName>
</protein>
<dbReference type="EMBL" id="CP048222">
    <property type="protein sequence ID" value="QHT65885.1"/>
    <property type="molecule type" value="Genomic_DNA"/>
</dbReference>
<gene>
    <name evidence="1" type="ORF">GXP67_03985</name>
</gene>
<dbReference type="InterPro" id="IPR019734">
    <property type="entry name" value="TPR_rpt"/>
</dbReference>
<evidence type="ECO:0000313" key="1">
    <source>
        <dbReference type="EMBL" id="QHT65885.1"/>
    </source>
</evidence>
<keyword evidence="2" id="KW-1185">Reference proteome</keyword>
<dbReference type="SMART" id="SM00028">
    <property type="entry name" value="TPR"/>
    <property type="match status" value="3"/>
</dbReference>
<dbReference type="Gene3D" id="1.25.40.10">
    <property type="entry name" value="Tetratricopeptide repeat domain"/>
    <property type="match status" value="1"/>
</dbReference>
<sequence length="532" mass="60557">MAHRFFNQGLNLTYGFNHGEAERSYREAIRLDSTCAMCYWGAAYVLGTNYNAAMEEAKQAEAQRLTQKAVEYSHNATDWERALIQASVSRYSYEKTKDQSILDKAYAEAMSKVYEQFTSHDDIVSLYAESLMNLHPWDLYTRRGEPKPWTHEIVHTIESVLKRNPHHPGANHLYIHVVEASATPERGLASADRLYDLMPGAGHIVHMPSHIYIRTGDYHKGSMVNEKAAEVDSLYITNCNSQGAYPLVYFPHNIHFLAATAAFEGRGETSINAAFRVASHVDTTVMREAGMQTLQHYRMIPHYVLVKFMQWDHILTLPQPASDLVYPQSVWRYARGMAFAGKNKLPEAKQELKTLKTLMQDSTLKTITIWELNGADKLIEIASRVLQAEILRKEGNNNTAISLLQEATDIEDKLNYNEPPDWFFSVRHSLGAVLLENRQYKEAEKVFKDDLFFIPKNGWALNGLYQSLIGQKKLNEAREVKKQFGQAWQYADIELASSEVRPIAYRNINNEKFTGSYLAGLSTISVCSPGRK</sequence>
<proteinExistence type="predicted"/>
<reference evidence="1 2" key="1">
    <citation type="submission" date="2020-01" db="EMBL/GenBank/DDBJ databases">
        <authorList>
            <person name="Kim M.K."/>
        </authorList>
    </citation>
    <scope>NUCLEOTIDE SEQUENCE [LARGE SCALE GENOMIC DNA]</scope>
    <source>
        <strain evidence="1 2">172606-1</strain>
    </source>
</reference>
<dbReference type="Proteomes" id="UP000480178">
    <property type="component" value="Chromosome"/>
</dbReference>
<dbReference type="PANTHER" id="PTHR45588">
    <property type="entry name" value="TPR DOMAIN-CONTAINING PROTEIN"/>
    <property type="match status" value="1"/>
</dbReference>